<feature type="region of interest" description="Disordered" evidence="1">
    <location>
        <begin position="45"/>
        <end position="73"/>
    </location>
</feature>
<gene>
    <name evidence="3" type="ORF">APTSU1_000671500</name>
</gene>
<feature type="chain" id="PRO_5045041632" evidence="2">
    <location>
        <begin position="17"/>
        <end position="139"/>
    </location>
</feature>
<evidence type="ECO:0000256" key="2">
    <source>
        <dbReference type="SAM" id="SignalP"/>
    </source>
</evidence>
<keyword evidence="2" id="KW-0732">Signal</keyword>
<name>A0ABQ0EX79_APOSI</name>
<dbReference type="EMBL" id="BAAFST010000007">
    <property type="protein sequence ID" value="GAB1291485.1"/>
    <property type="molecule type" value="Genomic_DNA"/>
</dbReference>
<accession>A0ABQ0EX79</accession>
<evidence type="ECO:0000313" key="4">
    <source>
        <dbReference type="Proteomes" id="UP001623349"/>
    </source>
</evidence>
<evidence type="ECO:0000256" key="1">
    <source>
        <dbReference type="SAM" id="MobiDB-lite"/>
    </source>
</evidence>
<sequence length="139" mass="15535">MPIGVFHCGLGHCCCCLLLHLPSPHLPLLPSGQMQPAVVRLGPERNIKAPAQPWTPRKKQNNRRDDELESIEPETCSQVDARLSPVEDSKEVIYAQLCQDVFLENTGSLPFRTLQGISTHETCVYATLRLSQEESQSEQ</sequence>
<comment type="caution">
    <text evidence="3">The sequence shown here is derived from an EMBL/GenBank/DDBJ whole genome shotgun (WGS) entry which is preliminary data.</text>
</comment>
<evidence type="ECO:0000313" key="3">
    <source>
        <dbReference type="EMBL" id="GAB1291485.1"/>
    </source>
</evidence>
<protein>
    <submittedName>
        <fullName evidence="3">Uncharacterized protein</fullName>
    </submittedName>
</protein>
<keyword evidence="4" id="KW-1185">Reference proteome</keyword>
<organism evidence="3 4">
    <name type="scientific">Apodemus speciosus</name>
    <name type="common">Large Japanese field mouse</name>
    <dbReference type="NCBI Taxonomy" id="105296"/>
    <lineage>
        <taxon>Eukaryota</taxon>
        <taxon>Metazoa</taxon>
        <taxon>Chordata</taxon>
        <taxon>Craniata</taxon>
        <taxon>Vertebrata</taxon>
        <taxon>Euteleostomi</taxon>
        <taxon>Mammalia</taxon>
        <taxon>Eutheria</taxon>
        <taxon>Euarchontoglires</taxon>
        <taxon>Glires</taxon>
        <taxon>Rodentia</taxon>
        <taxon>Myomorpha</taxon>
        <taxon>Muroidea</taxon>
        <taxon>Muridae</taxon>
        <taxon>Murinae</taxon>
        <taxon>Apodemus</taxon>
    </lineage>
</organism>
<proteinExistence type="predicted"/>
<dbReference type="Proteomes" id="UP001623349">
    <property type="component" value="Unassembled WGS sequence"/>
</dbReference>
<reference evidence="3 4" key="1">
    <citation type="submission" date="2024-08" db="EMBL/GenBank/DDBJ databases">
        <title>The draft genome of Apodemus speciosus.</title>
        <authorList>
            <person name="Nabeshima K."/>
            <person name="Suzuki S."/>
            <person name="Onuma M."/>
        </authorList>
    </citation>
    <scope>NUCLEOTIDE SEQUENCE [LARGE SCALE GENOMIC DNA]</scope>
    <source>
        <strain evidence="3">IB14-021</strain>
    </source>
</reference>
<feature type="signal peptide" evidence="2">
    <location>
        <begin position="1"/>
        <end position="16"/>
    </location>
</feature>